<evidence type="ECO:0000256" key="1">
    <source>
        <dbReference type="ARBA" id="ARBA00008635"/>
    </source>
</evidence>
<dbReference type="Proteomes" id="UP001597237">
    <property type="component" value="Unassembled WGS sequence"/>
</dbReference>
<reference evidence="4" key="1">
    <citation type="journal article" date="2019" name="Int. J. Syst. Evol. Microbiol.">
        <title>The Global Catalogue of Microorganisms (GCM) 10K type strain sequencing project: providing services to taxonomists for standard genome sequencing and annotation.</title>
        <authorList>
            <consortium name="The Broad Institute Genomics Platform"/>
            <consortium name="The Broad Institute Genome Sequencing Center for Infectious Disease"/>
            <person name="Wu L."/>
            <person name="Ma J."/>
        </authorList>
    </citation>
    <scope>NUCLEOTIDE SEQUENCE [LARGE SCALE GENOMIC DNA]</scope>
    <source>
        <strain evidence="4">DFY28</strain>
    </source>
</reference>
<evidence type="ECO:0000256" key="2">
    <source>
        <dbReference type="ARBA" id="ARBA00022723"/>
    </source>
</evidence>
<sequence length="169" mass="19171">MIRQPYCQLVEMKRWADRGLYEVIGENLGRLDKQETALLLQVLDHMHAVDQIFRSHLQGRPHSYRAAQSETLPEFQALADGVRETDDWYADYVRGLSPGDFDESIDFVFTSGKPARMRRGEILLHVCLHGEYHRGNAGAVLYLKGVTPSRDSVTDFLEDTAQPPALNLA</sequence>
<proteinExistence type="inferred from homology"/>
<dbReference type="SUPFAM" id="SSF109854">
    <property type="entry name" value="DinB/YfiT-like putative metalloenzymes"/>
    <property type="match status" value="1"/>
</dbReference>
<keyword evidence="4" id="KW-1185">Reference proteome</keyword>
<protein>
    <submittedName>
        <fullName evidence="3">DinB family protein</fullName>
    </submittedName>
</protein>
<dbReference type="RefSeq" id="WP_377282580.1">
    <property type="nucleotide sequence ID" value="NZ_JBHRSI010000007.1"/>
</dbReference>
<dbReference type="Gene3D" id="1.20.120.450">
    <property type="entry name" value="dinb family like domain"/>
    <property type="match status" value="1"/>
</dbReference>
<dbReference type="InterPro" id="IPR007837">
    <property type="entry name" value="DinB"/>
</dbReference>
<accession>A0ABW4MZ97</accession>
<name>A0ABW4MZ97_9CAUL</name>
<evidence type="ECO:0000313" key="3">
    <source>
        <dbReference type="EMBL" id="MFD1782893.1"/>
    </source>
</evidence>
<dbReference type="InterPro" id="IPR034660">
    <property type="entry name" value="DinB/YfiT-like"/>
</dbReference>
<gene>
    <name evidence="3" type="ORF">ACFSC0_05770</name>
</gene>
<dbReference type="PANTHER" id="PTHR37302">
    <property type="entry name" value="SLR1116 PROTEIN"/>
    <property type="match status" value="1"/>
</dbReference>
<keyword evidence="2" id="KW-0479">Metal-binding</keyword>
<dbReference type="Pfam" id="PF05163">
    <property type="entry name" value="DinB"/>
    <property type="match status" value="1"/>
</dbReference>
<comment type="caution">
    <text evidence="3">The sequence shown here is derived from an EMBL/GenBank/DDBJ whole genome shotgun (WGS) entry which is preliminary data.</text>
</comment>
<dbReference type="PANTHER" id="PTHR37302:SF1">
    <property type="entry name" value="PROTEIN DINB"/>
    <property type="match status" value="1"/>
</dbReference>
<evidence type="ECO:0000313" key="4">
    <source>
        <dbReference type="Proteomes" id="UP001597237"/>
    </source>
</evidence>
<dbReference type="EMBL" id="JBHUEY010000001">
    <property type="protein sequence ID" value="MFD1782893.1"/>
    <property type="molecule type" value="Genomic_DNA"/>
</dbReference>
<organism evidence="3 4">
    <name type="scientific">Phenylobacterium terrae</name>
    <dbReference type="NCBI Taxonomy" id="2665495"/>
    <lineage>
        <taxon>Bacteria</taxon>
        <taxon>Pseudomonadati</taxon>
        <taxon>Pseudomonadota</taxon>
        <taxon>Alphaproteobacteria</taxon>
        <taxon>Caulobacterales</taxon>
        <taxon>Caulobacteraceae</taxon>
        <taxon>Phenylobacterium</taxon>
    </lineage>
</organism>
<comment type="similarity">
    <text evidence="1">Belongs to the DinB family.</text>
</comment>